<evidence type="ECO:0000313" key="2">
    <source>
        <dbReference type="Proteomes" id="UP000005266"/>
    </source>
</evidence>
<proteinExistence type="predicted"/>
<dbReference type="GeneID" id="13165556"/>
<reference evidence="1 2" key="1">
    <citation type="journal article" date="2013" name="Extremophiles">
        <title>Genomic analysis of cold-active Colwelliaphage 9A and psychrophilic phage-host interactions.</title>
        <authorList>
            <person name="Colangelo-Lillis J.R."/>
            <person name="Deming J.W."/>
        </authorList>
    </citation>
    <scope>NUCLEOTIDE SEQUENCE [LARGE SCALE GENOMIC DNA]</scope>
    <source>
        <strain evidence="1">9A</strain>
    </source>
</reference>
<accession>I3UMM0</accession>
<gene>
    <name evidence="1" type="ORF">COPG_00139</name>
</gene>
<keyword evidence="2" id="KW-1185">Reference proteome</keyword>
<name>I3UMM0_9CAUD</name>
<dbReference type="Proteomes" id="UP000005266">
    <property type="component" value="Segment"/>
</dbReference>
<dbReference type="KEGG" id="vg:13165556"/>
<evidence type="ECO:0000313" key="1">
    <source>
        <dbReference type="EMBL" id="AFK66735.1"/>
    </source>
</evidence>
<dbReference type="RefSeq" id="YP_006489325.1">
    <property type="nucleotide sequence ID" value="NC_018088.1"/>
</dbReference>
<dbReference type="EMBL" id="HQ317390">
    <property type="protein sequence ID" value="AFK66735.1"/>
    <property type="molecule type" value="Genomic_DNA"/>
</dbReference>
<protein>
    <submittedName>
        <fullName evidence="1">Uncharacterized protein</fullName>
    </submittedName>
</protein>
<sequence>MAKNKITSNRLMVLVVKHLKAVHDEQHAYELEGKTEKQIARAEEKATDLQFEIAGKIEDLEMSQREIKEHSKVYSDIKNYFS</sequence>
<organism evidence="1 2">
    <name type="scientific">Colwellia phage 9A</name>
    <dbReference type="NCBI Taxonomy" id="765765"/>
    <lineage>
        <taxon>Viruses</taxon>
        <taxon>Duplodnaviria</taxon>
        <taxon>Heunggongvirae</taxon>
        <taxon>Uroviricota</taxon>
        <taxon>Caudoviricetes</taxon>
        <taxon>Franklinbayvirus</taxon>
        <taxon>Franklinbayvirus fv9A</taxon>
    </lineage>
</organism>